<accession>A0A2P5WX62</accession>
<evidence type="ECO:0000256" key="5">
    <source>
        <dbReference type="ARBA" id="ARBA00023034"/>
    </source>
</evidence>
<dbReference type="PANTHER" id="PTHR11062">
    <property type="entry name" value="EXOSTOSIN HEPARAN SULFATE GLYCOSYLTRANSFERASE -RELATED"/>
    <property type="match status" value="1"/>
</dbReference>
<keyword evidence="4" id="KW-0735">Signal-anchor</keyword>
<organism evidence="7 8">
    <name type="scientific">Gossypium barbadense</name>
    <name type="common">Sea Island cotton</name>
    <name type="synonym">Hibiscus barbadensis</name>
    <dbReference type="NCBI Taxonomy" id="3634"/>
    <lineage>
        <taxon>Eukaryota</taxon>
        <taxon>Viridiplantae</taxon>
        <taxon>Streptophyta</taxon>
        <taxon>Embryophyta</taxon>
        <taxon>Tracheophyta</taxon>
        <taxon>Spermatophyta</taxon>
        <taxon>Magnoliopsida</taxon>
        <taxon>eudicotyledons</taxon>
        <taxon>Gunneridae</taxon>
        <taxon>Pentapetalae</taxon>
        <taxon>rosids</taxon>
        <taxon>malvids</taxon>
        <taxon>Malvales</taxon>
        <taxon>Malvaceae</taxon>
        <taxon>Malvoideae</taxon>
        <taxon>Gossypium</taxon>
    </lineage>
</organism>
<evidence type="ECO:0000313" key="8">
    <source>
        <dbReference type="Proteomes" id="UP000239757"/>
    </source>
</evidence>
<dbReference type="OrthoDB" id="1924787at2759"/>
<name>A0A2P5WX62_GOSBA</name>
<dbReference type="PANTHER" id="PTHR11062:SF217">
    <property type="entry name" value="EXOSTOSIN FAMILY PROTEIN"/>
    <property type="match status" value="1"/>
</dbReference>
<gene>
    <name evidence="7" type="ORF">GOBAR_AA25011</name>
</gene>
<evidence type="ECO:0000256" key="3">
    <source>
        <dbReference type="ARBA" id="ARBA00022676"/>
    </source>
</evidence>
<dbReference type="InterPro" id="IPR040911">
    <property type="entry name" value="Exostosin_GT47"/>
</dbReference>
<evidence type="ECO:0000259" key="6">
    <source>
        <dbReference type="Pfam" id="PF03016"/>
    </source>
</evidence>
<evidence type="ECO:0000256" key="1">
    <source>
        <dbReference type="ARBA" id="ARBA00004323"/>
    </source>
</evidence>
<evidence type="ECO:0000256" key="4">
    <source>
        <dbReference type="ARBA" id="ARBA00022968"/>
    </source>
</evidence>
<proteinExistence type="inferred from homology"/>
<feature type="domain" description="Exostosin GT47" evidence="6">
    <location>
        <begin position="229"/>
        <end position="509"/>
    </location>
</feature>
<keyword evidence="3" id="KW-0808">Transferase</keyword>
<dbReference type="EMBL" id="KZ666211">
    <property type="protein sequence ID" value="PPR95659.1"/>
    <property type="molecule type" value="Genomic_DNA"/>
</dbReference>
<comment type="similarity">
    <text evidence="2">Belongs to the glycosyltransferase 47 family.</text>
</comment>
<keyword evidence="5" id="KW-0333">Golgi apparatus</keyword>
<dbReference type="Pfam" id="PF03016">
    <property type="entry name" value="Exostosin_GT47"/>
    <property type="match status" value="1"/>
</dbReference>
<evidence type="ECO:0000256" key="2">
    <source>
        <dbReference type="ARBA" id="ARBA00010271"/>
    </source>
</evidence>
<dbReference type="InterPro" id="IPR004263">
    <property type="entry name" value="Exostosin"/>
</dbReference>
<dbReference type="Proteomes" id="UP000239757">
    <property type="component" value="Unassembled WGS sequence"/>
</dbReference>
<keyword evidence="3" id="KW-0328">Glycosyltransferase</keyword>
<dbReference type="GO" id="GO:0016757">
    <property type="term" value="F:glycosyltransferase activity"/>
    <property type="evidence" value="ECO:0007669"/>
    <property type="project" value="UniProtKB-KW"/>
</dbReference>
<reference evidence="7 8" key="1">
    <citation type="submission" date="2015-01" db="EMBL/GenBank/DDBJ databases">
        <title>Genome of allotetraploid Gossypium barbadense reveals genomic plasticity and fiber elongation in cotton evolution.</title>
        <authorList>
            <person name="Chen X."/>
            <person name="Liu X."/>
            <person name="Zhao B."/>
            <person name="Zheng H."/>
            <person name="Hu Y."/>
            <person name="Lu G."/>
            <person name="Yang C."/>
            <person name="Chen J."/>
            <person name="Shan C."/>
            <person name="Zhang L."/>
            <person name="Zhou Y."/>
            <person name="Wang L."/>
            <person name="Guo W."/>
            <person name="Bai Y."/>
            <person name="Ruan J."/>
            <person name="Shangguan X."/>
            <person name="Mao Y."/>
            <person name="Jiang J."/>
            <person name="Zhu Y."/>
            <person name="Lei J."/>
            <person name="Kang H."/>
            <person name="Chen S."/>
            <person name="He X."/>
            <person name="Wang R."/>
            <person name="Wang Y."/>
            <person name="Chen J."/>
            <person name="Wang L."/>
            <person name="Yu S."/>
            <person name="Wang B."/>
            <person name="Wei J."/>
            <person name="Song S."/>
            <person name="Lu X."/>
            <person name="Gao Z."/>
            <person name="Gu W."/>
            <person name="Deng X."/>
            <person name="Ma D."/>
            <person name="Wang S."/>
            <person name="Liang W."/>
            <person name="Fang L."/>
            <person name="Cai C."/>
            <person name="Zhu X."/>
            <person name="Zhou B."/>
            <person name="Zhang Y."/>
            <person name="Chen Z."/>
            <person name="Xu S."/>
            <person name="Zhu R."/>
            <person name="Wang S."/>
            <person name="Zhang T."/>
            <person name="Zhao G."/>
        </authorList>
    </citation>
    <scope>NUCLEOTIDE SEQUENCE [LARGE SCALE GENOMIC DNA]</scope>
    <source>
        <strain evidence="8">cv. Xinhai21</strain>
        <tissue evidence="7">Leaf</tissue>
    </source>
</reference>
<evidence type="ECO:0000313" key="7">
    <source>
        <dbReference type="EMBL" id="PPR95659.1"/>
    </source>
</evidence>
<keyword evidence="4" id="KW-0812">Transmembrane</keyword>
<sequence length="560" mass="64720">MRRYTRKHQSSLILLAVISIAAASAIVVFKVSKGLSWHYLASPWTWTSSLGGPFSSRHAIDKRKEKAKEYINLERIWNDESVKRRGKHRDGSLEMVEADLAKARALIRDASLNPSNRSTLELPDSDYVPQGNIYRNPHAFHGPRATWYVKELYYNSIRVLCNANTSEYFNPKKDASFPEINLVTGEITNLTAHLPPSNRSILAFFAGNLYHGKIRALGPRATWSYLLMEKMFKIFVYEEGEPPLFHYGSCKDIYSMEGLFMSLMEQDTRYRTWDPNEAHVYFLPFSVVMILKHLFAPIIRDKAVMERTVVDYVGIISNKYPFWNRSIGVDHFMLSCHDWGPRATWYVKELYYNSIRVLCNANTSEYFNPKKDASFPEISLVTGEITNLTAHLTPSNRSILAFFAGNLYHGKIRALVFKHWKGKDNDIQIYEKLPVGVSYSEMMKKSRFCLCPSGHEVASPRIVEAIYAECVPVIISQNYVLPFSDVLRWESFSIQVAVSEIANLKNILMGISEERYDRMVENVKKVQKHFLVNDPPKRYDVFNMIIHSVWLRRLNVRIYS</sequence>
<comment type="subcellular location">
    <subcellularLocation>
        <location evidence="1">Golgi apparatus membrane</location>
        <topology evidence="1">Single-pass type II membrane protein</topology>
    </subcellularLocation>
</comment>
<protein>
    <recommendedName>
        <fullName evidence="6">Exostosin GT47 domain-containing protein</fullName>
    </recommendedName>
</protein>
<dbReference type="GO" id="GO:0000139">
    <property type="term" value="C:Golgi membrane"/>
    <property type="evidence" value="ECO:0007669"/>
    <property type="project" value="UniProtKB-SubCell"/>
</dbReference>
<dbReference type="AlphaFoldDB" id="A0A2P5WX62"/>